<sequence>MTTPRYDLIVFGATSFVGQILVRYFVQHLSCSSKPILWAMAGRSEPKLQRVRNAITGAEDIPIIVADASDEAALRRMCEEAKVVISTVGPYALHGETLVKCCAETGTDYCDLAGELPWIRLMISRYEKTARKSGARIVSCCGFDSIPFDLGVAYLQKQAKERFGVTCSAVKMRLKAAKGGASGGTVASIINVVKEATFNADMRRELANHYSLCPDGHGFTIRQPETRFAVYDQDFQSWTAPFIMAALNTRVVHRTNALLGHAYGNYFLYDEAVMTGHGLKGRWAAMTLVAGLTSFFAGAAIKPARWIMQKFLLPEPGEGPSPKAQENGFYDLRFKGWTVDGKEIQVKVTGDRDPGYGSTARMLGQAGLSLACDIERSECGGGFWTPASIFDERMFDRLKHFAGLKFEVTG</sequence>
<comment type="caution">
    <text evidence="2">The sequence shown here is derived from an EMBL/GenBank/DDBJ whole genome shotgun (WGS) entry which is preliminary data.</text>
</comment>
<organism evidence="2 3">
    <name type="scientific">Parendozoicomonas callyspongiae</name>
    <dbReference type="NCBI Taxonomy" id="2942213"/>
    <lineage>
        <taxon>Bacteria</taxon>
        <taxon>Pseudomonadati</taxon>
        <taxon>Pseudomonadota</taxon>
        <taxon>Gammaproteobacteria</taxon>
        <taxon>Oceanospirillales</taxon>
        <taxon>Endozoicomonadaceae</taxon>
        <taxon>Parendozoicomonas</taxon>
    </lineage>
</organism>
<dbReference type="PANTHER" id="PTHR12286">
    <property type="entry name" value="SACCHAROPINE DEHYDROGENASE-LIKE OXIDOREDUCTASE"/>
    <property type="match status" value="1"/>
</dbReference>
<name>A0ABT0PBU3_9GAMM</name>
<dbReference type="Proteomes" id="UP001203338">
    <property type="component" value="Unassembled WGS sequence"/>
</dbReference>
<evidence type="ECO:0000313" key="3">
    <source>
        <dbReference type="Proteomes" id="UP001203338"/>
    </source>
</evidence>
<feature type="domain" description="Saccharopine dehydrogenase NADP binding" evidence="1">
    <location>
        <begin position="9"/>
        <end position="138"/>
    </location>
</feature>
<dbReference type="InterPro" id="IPR051276">
    <property type="entry name" value="Saccharopine_DH-like_oxidrdct"/>
</dbReference>
<dbReference type="Pfam" id="PF03435">
    <property type="entry name" value="Sacchrp_dh_NADP"/>
    <property type="match status" value="1"/>
</dbReference>
<dbReference type="Gene3D" id="3.40.50.720">
    <property type="entry name" value="NAD(P)-binding Rossmann-like Domain"/>
    <property type="match status" value="1"/>
</dbReference>
<dbReference type="InterPro" id="IPR036291">
    <property type="entry name" value="NAD(P)-bd_dom_sf"/>
</dbReference>
<keyword evidence="3" id="KW-1185">Reference proteome</keyword>
<protein>
    <submittedName>
        <fullName evidence="2">Saccharopine dehydrogenase NADP-binding domain-containing protein</fullName>
    </submittedName>
</protein>
<dbReference type="RefSeq" id="WP_249697687.1">
    <property type="nucleotide sequence ID" value="NZ_JAMFLX010000003.1"/>
</dbReference>
<accession>A0ABT0PBU3</accession>
<proteinExistence type="predicted"/>
<evidence type="ECO:0000259" key="1">
    <source>
        <dbReference type="Pfam" id="PF03435"/>
    </source>
</evidence>
<reference evidence="2 3" key="1">
    <citation type="submission" date="2022-05" db="EMBL/GenBank/DDBJ databases">
        <authorList>
            <person name="Park J.-S."/>
        </authorList>
    </citation>
    <scope>NUCLEOTIDE SEQUENCE [LARGE SCALE GENOMIC DNA]</scope>
    <source>
        <strain evidence="2 3">2012CJ34-2</strain>
    </source>
</reference>
<evidence type="ECO:0000313" key="2">
    <source>
        <dbReference type="EMBL" id="MCL6268849.1"/>
    </source>
</evidence>
<dbReference type="EMBL" id="JAMFLX010000003">
    <property type="protein sequence ID" value="MCL6268849.1"/>
    <property type="molecule type" value="Genomic_DNA"/>
</dbReference>
<gene>
    <name evidence="2" type="ORF">M3P05_02645</name>
</gene>
<dbReference type="PANTHER" id="PTHR12286:SF5">
    <property type="entry name" value="SACCHAROPINE DEHYDROGENASE-LIKE OXIDOREDUCTASE"/>
    <property type="match status" value="1"/>
</dbReference>
<dbReference type="SUPFAM" id="SSF51735">
    <property type="entry name" value="NAD(P)-binding Rossmann-fold domains"/>
    <property type="match status" value="1"/>
</dbReference>
<dbReference type="InterPro" id="IPR005097">
    <property type="entry name" value="Sacchrp_dh_NADP-bd"/>
</dbReference>